<proteinExistence type="predicted"/>
<evidence type="ECO:0000313" key="1">
    <source>
        <dbReference type="EMBL" id="KAJ2988044.1"/>
    </source>
</evidence>
<comment type="caution">
    <text evidence="1">The sequence shown here is derived from an EMBL/GenBank/DDBJ whole genome shotgun (WGS) entry which is preliminary data.</text>
</comment>
<protein>
    <submittedName>
        <fullName evidence="1">Uncharacterized protein</fullName>
    </submittedName>
</protein>
<name>A0ACC1P7I8_9APHY</name>
<evidence type="ECO:0000313" key="2">
    <source>
        <dbReference type="Proteomes" id="UP001144978"/>
    </source>
</evidence>
<dbReference type="Proteomes" id="UP001144978">
    <property type="component" value="Unassembled WGS sequence"/>
</dbReference>
<organism evidence="1 2">
    <name type="scientific">Trametes sanguinea</name>
    <dbReference type="NCBI Taxonomy" id="158606"/>
    <lineage>
        <taxon>Eukaryota</taxon>
        <taxon>Fungi</taxon>
        <taxon>Dikarya</taxon>
        <taxon>Basidiomycota</taxon>
        <taxon>Agaricomycotina</taxon>
        <taxon>Agaricomycetes</taxon>
        <taxon>Polyporales</taxon>
        <taxon>Polyporaceae</taxon>
        <taxon>Trametes</taxon>
    </lineage>
</organism>
<accession>A0ACC1P7I8</accession>
<reference evidence="1" key="1">
    <citation type="submission" date="2022-08" db="EMBL/GenBank/DDBJ databases">
        <title>Genome Sequence of Pycnoporus sanguineus.</title>
        <authorList>
            <person name="Buettner E."/>
        </authorList>
    </citation>
    <scope>NUCLEOTIDE SEQUENCE</scope>
    <source>
        <strain evidence="1">CG-C14</strain>
    </source>
</reference>
<keyword evidence="2" id="KW-1185">Reference proteome</keyword>
<dbReference type="EMBL" id="JANSHE010003036">
    <property type="protein sequence ID" value="KAJ2988044.1"/>
    <property type="molecule type" value="Genomic_DNA"/>
</dbReference>
<sequence length="684" mass="74859">MFSQPSSPILKARRQRRRLYSKVLCVVLGILSTIWFIRIAYLEQGSQLSDARGLSSYNTGGTFICIPTGGRSESSATINIPTLAAIVPITPRSLLDLEATLCALLRSPGPLTEVILLTPRQHHSSTRRVVQSILSMDENVDTEMCLRIWPPSMEEGHAVLRAARDATTDWVLLLDEDGLANLSATILDKLLLRTRPTVVAPVGVRGLDYYLDGVTCVSSPGSSAAFLVPPMVLPTAAIPPYIAAVSETDVWSTVGKSLSRSGFNVSGGLGTGTIPSDNPRRQDWCSRYVPKGPDGSPVPVYGLVTSAAAQSDDAATATAETIRQVEGASKGSFLFSARSEDLRYLFPLACRLLANGHSASVLVQDMAENLLRAPCNVSVLSSLVSPSTVNTGRSFSQALLASGVFKNADIVISTLVSKNLLSEFPHAVMVHIPPEDLPYIDWMTAIGLEEWKRWHVPEIQLSVITNDRPESLSRLLNSLTNARYFGDKLTLRINVEQTADPETLRMVDAYSWAHGAVVLHHRVTHGGLLTAVVESWYPHGNDSYALILEDDVELSPLFYAYMKLSLLRYRYGKPENRSPHLFGISLYQQKNLELRPEGRHPFNARSVFEDAGLPEPTSPYLSQIACSWGALDRLAASPDGRPGRAIEQVDAVVEEVLHRARLPPGIRDALPELRRLRVPVDQPP</sequence>
<gene>
    <name evidence="1" type="ORF">NUW54_g9239</name>
</gene>